<evidence type="ECO:0000313" key="3">
    <source>
        <dbReference type="Proteomes" id="UP000799424"/>
    </source>
</evidence>
<evidence type="ECO:0000256" key="1">
    <source>
        <dbReference type="SAM" id="SignalP"/>
    </source>
</evidence>
<feature type="chain" id="PRO_5025443371" evidence="1">
    <location>
        <begin position="19"/>
        <end position="144"/>
    </location>
</feature>
<name>A0A6A7ABT6_9PLEO</name>
<dbReference type="Proteomes" id="UP000799424">
    <property type="component" value="Unassembled WGS sequence"/>
</dbReference>
<dbReference type="EMBL" id="MU006220">
    <property type="protein sequence ID" value="KAF2830055.1"/>
    <property type="molecule type" value="Genomic_DNA"/>
</dbReference>
<proteinExistence type="predicted"/>
<sequence length="144" mass="14964">MLDLMLFAEALLMLGVGAARLDFAGGLSRALGVGASVRRPGDVSLLTGFAGGLNRTPLGVGIHCTILVNAKCVGVVRVATIVLIENLNDLGKHTYAPPGVDKATHVSMSKERGLYVVVYSKGAGSTLISRDDDEIEANDPASNM</sequence>
<keyword evidence="3" id="KW-1185">Reference proteome</keyword>
<protein>
    <submittedName>
        <fullName evidence="2">Uncharacterized protein</fullName>
    </submittedName>
</protein>
<feature type="signal peptide" evidence="1">
    <location>
        <begin position="1"/>
        <end position="18"/>
    </location>
</feature>
<accession>A0A6A7ABT6</accession>
<organism evidence="2 3">
    <name type="scientific">Ophiobolus disseminans</name>
    <dbReference type="NCBI Taxonomy" id="1469910"/>
    <lineage>
        <taxon>Eukaryota</taxon>
        <taxon>Fungi</taxon>
        <taxon>Dikarya</taxon>
        <taxon>Ascomycota</taxon>
        <taxon>Pezizomycotina</taxon>
        <taxon>Dothideomycetes</taxon>
        <taxon>Pleosporomycetidae</taxon>
        <taxon>Pleosporales</taxon>
        <taxon>Pleosporineae</taxon>
        <taxon>Phaeosphaeriaceae</taxon>
        <taxon>Ophiobolus</taxon>
    </lineage>
</organism>
<reference evidence="2" key="1">
    <citation type="journal article" date="2020" name="Stud. Mycol.">
        <title>101 Dothideomycetes genomes: a test case for predicting lifestyles and emergence of pathogens.</title>
        <authorList>
            <person name="Haridas S."/>
            <person name="Albert R."/>
            <person name="Binder M."/>
            <person name="Bloem J."/>
            <person name="Labutti K."/>
            <person name="Salamov A."/>
            <person name="Andreopoulos B."/>
            <person name="Baker S."/>
            <person name="Barry K."/>
            <person name="Bills G."/>
            <person name="Bluhm B."/>
            <person name="Cannon C."/>
            <person name="Castanera R."/>
            <person name="Culley D."/>
            <person name="Daum C."/>
            <person name="Ezra D."/>
            <person name="Gonzalez J."/>
            <person name="Henrissat B."/>
            <person name="Kuo A."/>
            <person name="Liang C."/>
            <person name="Lipzen A."/>
            <person name="Lutzoni F."/>
            <person name="Magnuson J."/>
            <person name="Mondo S."/>
            <person name="Nolan M."/>
            <person name="Ohm R."/>
            <person name="Pangilinan J."/>
            <person name="Park H.-J."/>
            <person name="Ramirez L."/>
            <person name="Alfaro M."/>
            <person name="Sun H."/>
            <person name="Tritt A."/>
            <person name="Yoshinaga Y."/>
            <person name="Zwiers L.-H."/>
            <person name="Turgeon B."/>
            <person name="Goodwin S."/>
            <person name="Spatafora J."/>
            <person name="Crous P."/>
            <person name="Grigoriev I."/>
        </authorList>
    </citation>
    <scope>NUCLEOTIDE SEQUENCE</scope>
    <source>
        <strain evidence="2">CBS 113818</strain>
    </source>
</reference>
<gene>
    <name evidence="2" type="ORF">CC86DRAFT_367933</name>
</gene>
<evidence type="ECO:0000313" key="2">
    <source>
        <dbReference type="EMBL" id="KAF2830055.1"/>
    </source>
</evidence>
<keyword evidence="1" id="KW-0732">Signal</keyword>
<dbReference type="AlphaFoldDB" id="A0A6A7ABT6"/>